<dbReference type="CDD" id="cd00438">
    <property type="entry name" value="cupin_RmlC"/>
    <property type="match status" value="1"/>
</dbReference>
<gene>
    <name evidence="2" type="ORF">ACFQVD_34015</name>
</gene>
<dbReference type="SUPFAM" id="SSF51182">
    <property type="entry name" value="RmlC-like cupins"/>
    <property type="match status" value="1"/>
</dbReference>
<dbReference type="EMBL" id="JBHTEE010000001">
    <property type="protein sequence ID" value="MFC7605138.1"/>
    <property type="molecule type" value="Genomic_DNA"/>
</dbReference>
<comment type="caution">
    <text evidence="2">The sequence shown here is derived from an EMBL/GenBank/DDBJ whole genome shotgun (WGS) entry which is preliminary data.</text>
</comment>
<organism evidence="2 3">
    <name type="scientific">Streptosporangium amethystogenes subsp. fukuiense</name>
    <dbReference type="NCBI Taxonomy" id="698418"/>
    <lineage>
        <taxon>Bacteria</taxon>
        <taxon>Bacillati</taxon>
        <taxon>Actinomycetota</taxon>
        <taxon>Actinomycetes</taxon>
        <taxon>Streptosporangiales</taxon>
        <taxon>Streptosporangiaceae</taxon>
        <taxon>Streptosporangium</taxon>
    </lineage>
</organism>
<evidence type="ECO:0000256" key="1">
    <source>
        <dbReference type="ARBA" id="ARBA00010154"/>
    </source>
</evidence>
<dbReference type="Proteomes" id="UP001596514">
    <property type="component" value="Unassembled WGS sequence"/>
</dbReference>
<reference evidence="3" key="1">
    <citation type="journal article" date="2019" name="Int. J. Syst. Evol. Microbiol.">
        <title>The Global Catalogue of Microorganisms (GCM) 10K type strain sequencing project: providing services to taxonomists for standard genome sequencing and annotation.</title>
        <authorList>
            <consortium name="The Broad Institute Genomics Platform"/>
            <consortium name="The Broad Institute Genome Sequencing Center for Infectious Disease"/>
            <person name="Wu L."/>
            <person name="Ma J."/>
        </authorList>
    </citation>
    <scope>NUCLEOTIDE SEQUENCE [LARGE SCALE GENOMIC DNA]</scope>
    <source>
        <strain evidence="3">JCM 10083</strain>
    </source>
</reference>
<dbReference type="Gene3D" id="2.60.120.10">
    <property type="entry name" value="Jelly Rolls"/>
    <property type="match status" value="1"/>
</dbReference>
<keyword evidence="3" id="KW-1185">Reference proteome</keyword>
<dbReference type="InterPro" id="IPR011051">
    <property type="entry name" value="RmlC_Cupin_sf"/>
</dbReference>
<proteinExistence type="inferred from homology"/>
<evidence type="ECO:0000313" key="2">
    <source>
        <dbReference type="EMBL" id="MFC7605138.1"/>
    </source>
</evidence>
<dbReference type="Pfam" id="PF00908">
    <property type="entry name" value="dTDP_sugar_isom"/>
    <property type="match status" value="1"/>
</dbReference>
<dbReference type="InterPro" id="IPR014710">
    <property type="entry name" value="RmlC-like_jellyroll"/>
</dbReference>
<accession>A0ABW2T8X5</accession>
<dbReference type="PANTHER" id="PTHR21047">
    <property type="entry name" value="DTDP-6-DEOXY-D-GLUCOSE-3,5 EPIMERASE"/>
    <property type="match status" value="1"/>
</dbReference>
<comment type="similarity">
    <text evidence="1">Belongs to the dTDP-4-dehydrorhamnose 3,5-epimerase family.</text>
</comment>
<dbReference type="PANTHER" id="PTHR21047:SF2">
    <property type="entry name" value="THYMIDINE DIPHOSPHO-4-KETO-RHAMNOSE 3,5-EPIMERASE"/>
    <property type="match status" value="1"/>
</dbReference>
<dbReference type="InterPro" id="IPR000888">
    <property type="entry name" value="RmlC-like"/>
</dbReference>
<sequence>MQPLKIEGAWIDDPKIHIDDRGGLHEWFREEEFHAVTGRRLRLSQANCSVSRRGTLRGIHVADVPPGQAKYVKCVRGAMLDVIVDIRVGSPGFGRWEMVRLDDEDHRGVFLSEGLGHGLLALTDDATVIYLCSEGYNPTRERGIHPLDPELGITWPADIEPLLSPKDAAAPTLAEARAAGLLPSYEECLAFYASHPRG</sequence>
<name>A0ABW2T8X5_9ACTN</name>
<protein>
    <submittedName>
        <fullName evidence="2">dTDP-4-dehydrorhamnose 3,5-epimerase family protein</fullName>
    </submittedName>
</protein>
<evidence type="ECO:0000313" key="3">
    <source>
        <dbReference type="Proteomes" id="UP001596514"/>
    </source>
</evidence>
<dbReference type="RefSeq" id="WP_343963213.1">
    <property type="nucleotide sequence ID" value="NZ_BAAAGK010000016.1"/>
</dbReference>